<dbReference type="PANTHER" id="PTHR39190">
    <property type="entry name" value="FLAGELLAR ASSEMBLY FACTOR FLIW"/>
    <property type="match status" value="1"/>
</dbReference>
<evidence type="ECO:0000256" key="3">
    <source>
        <dbReference type="ARBA" id="ARBA00022845"/>
    </source>
</evidence>
<protein>
    <submittedName>
        <fullName evidence="4">Flagellar assembly protein FliW</fullName>
    </submittedName>
</protein>
<dbReference type="AlphaFoldDB" id="A0AAU7GF87"/>
<dbReference type="PANTHER" id="PTHR39190:SF1">
    <property type="entry name" value="FLAGELLAR ASSEMBLY FACTOR FLIW"/>
    <property type="match status" value="1"/>
</dbReference>
<keyword evidence="4" id="KW-0969">Cilium</keyword>
<dbReference type="GO" id="GO:0044780">
    <property type="term" value="P:bacterial-type flagellum assembly"/>
    <property type="evidence" value="ECO:0007669"/>
    <property type="project" value="InterPro"/>
</dbReference>
<dbReference type="InterPro" id="IPR024046">
    <property type="entry name" value="Flagellar_assmbl_FliW_dom_sf"/>
</dbReference>
<dbReference type="EMBL" id="CP157390">
    <property type="protein sequence ID" value="XBM49601.1"/>
    <property type="molecule type" value="Genomic_DNA"/>
</dbReference>
<name>A0AAU7GF87_9MICO</name>
<organism evidence="4">
    <name type="scientific">Leifsonia sp. NPDC080035</name>
    <dbReference type="NCBI Taxonomy" id="3143936"/>
    <lineage>
        <taxon>Bacteria</taxon>
        <taxon>Bacillati</taxon>
        <taxon>Actinomycetota</taxon>
        <taxon>Actinomycetes</taxon>
        <taxon>Micrococcales</taxon>
        <taxon>Microbacteriaceae</taxon>
        <taxon>Leifsonia</taxon>
    </lineage>
</organism>
<accession>A0AAU7GF87</accession>
<dbReference type="SUPFAM" id="SSF141457">
    <property type="entry name" value="BH3618-like"/>
    <property type="match status" value="1"/>
</dbReference>
<dbReference type="GO" id="GO:0006417">
    <property type="term" value="P:regulation of translation"/>
    <property type="evidence" value="ECO:0007669"/>
    <property type="project" value="UniProtKB-KW"/>
</dbReference>
<keyword evidence="2" id="KW-1005">Bacterial flagellum biogenesis</keyword>
<keyword evidence="1" id="KW-0963">Cytoplasm</keyword>
<evidence type="ECO:0000256" key="1">
    <source>
        <dbReference type="ARBA" id="ARBA00022490"/>
    </source>
</evidence>
<keyword evidence="4" id="KW-0282">Flagellum</keyword>
<proteinExistence type="predicted"/>
<sequence length="129" mass="13369">MTAVRFIAPPPGLEPLDAFELAPVAGADGLYTLTAEERPEIRLFTLDAELHLPGYSPELPDDHAAELGISAPEQAQLLVVVTPSREGSTVNLLAPVIVNRATGAALQLVLDDDALPVRAELAALAGAGA</sequence>
<dbReference type="Pfam" id="PF02623">
    <property type="entry name" value="FliW"/>
    <property type="match status" value="1"/>
</dbReference>
<gene>
    <name evidence="4" type="ORF">AAME72_06975</name>
</gene>
<dbReference type="Gene3D" id="2.30.290.10">
    <property type="entry name" value="BH3618-like"/>
    <property type="match status" value="1"/>
</dbReference>
<evidence type="ECO:0000256" key="2">
    <source>
        <dbReference type="ARBA" id="ARBA00022795"/>
    </source>
</evidence>
<keyword evidence="3" id="KW-0810">Translation regulation</keyword>
<evidence type="ECO:0000313" key="4">
    <source>
        <dbReference type="EMBL" id="XBM49601.1"/>
    </source>
</evidence>
<reference evidence="4" key="1">
    <citation type="submission" date="2024-05" db="EMBL/GenBank/DDBJ databases">
        <title>The Natural Products Discovery Center: Release of the First 8490 Sequenced Strains for Exploring Actinobacteria Biosynthetic Diversity.</title>
        <authorList>
            <person name="Kalkreuter E."/>
            <person name="Kautsar S.A."/>
            <person name="Yang D."/>
            <person name="Bader C.D."/>
            <person name="Teijaro C.N."/>
            <person name="Fluegel L."/>
            <person name="Davis C.M."/>
            <person name="Simpson J.R."/>
            <person name="Lauterbach L."/>
            <person name="Steele A.D."/>
            <person name="Gui C."/>
            <person name="Meng S."/>
            <person name="Li G."/>
            <person name="Viehrig K."/>
            <person name="Ye F."/>
            <person name="Su P."/>
            <person name="Kiefer A.F."/>
            <person name="Nichols A."/>
            <person name="Cepeda A.J."/>
            <person name="Yan W."/>
            <person name="Fan B."/>
            <person name="Jiang Y."/>
            <person name="Adhikari A."/>
            <person name="Zheng C.-J."/>
            <person name="Schuster L."/>
            <person name="Cowan T.M."/>
            <person name="Smanski M.J."/>
            <person name="Chevrette M.G."/>
            <person name="de Carvalho L.P.S."/>
            <person name="Shen B."/>
        </authorList>
    </citation>
    <scope>NUCLEOTIDE SEQUENCE</scope>
    <source>
        <strain evidence="4">NPDC080035</strain>
    </source>
</reference>
<dbReference type="RefSeq" id="WP_348789518.1">
    <property type="nucleotide sequence ID" value="NZ_CP157390.1"/>
</dbReference>
<dbReference type="InterPro" id="IPR003775">
    <property type="entry name" value="Flagellar_assembly_factor_FliW"/>
</dbReference>
<keyword evidence="4" id="KW-0966">Cell projection</keyword>